<feature type="binding site" evidence="3">
    <location>
        <position position="129"/>
    </location>
    <ligand>
        <name>Cu cation</name>
        <dbReference type="ChEBI" id="CHEBI:23378"/>
    </ligand>
</feature>
<feature type="transmembrane region" description="Helical" evidence="5">
    <location>
        <begin position="56"/>
        <end position="73"/>
    </location>
</feature>
<dbReference type="InterPro" id="IPR003782">
    <property type="entry name" value="SCO1/SenC"/>
</dbReference>
<keyword evidence="4" id="KW-1015">Disulfide bond</keyword>
<proteinExistence type="inferred from homology"/>
<keyword evidence="5" id="KW-1133">Transmembrane helix</keyword>
<comment type="similarity">
    <text evidence="1">Belongs to the SCO1/2 family.</text>
</comment>
<reference evidence="7 8" key="1">
    <citation type="journal article" date="2010" name="Int. J. Syst. Evol. Microbiol.">
        <title>Thiohalobacter thiocyanaticus gen. nov., sp. nov., a moderately halophilic, sulfur-oxidizing gammaproteobacterium from hypersaline lakes, that utilizes thiocyanate.</title>
        <authorList>
            <person name="Sorokin D.Y."/>
            <person name="Kovaleva O.L."/>
            <person name="Tourova T.P."/>
            <person name="Muyzer G."/>
        </authorList>
    </citation>
    <scope>NUCLEOTIDE SEQUENCE [LARGE SCALE GENOMIC DNA]</scope>
    <source>
        <strain evidence="7 8">Hrh1</strain>
    </source>
</reference>
<keyword evidence="8" id="KW-1185">Reference proteome</keyword>
<evidence type="ECO:0000256" key="4">
    <source>
        <dbReference type="PIRSR" id="PIRSR603782-2"/>
    </source>
</evidence>
<keyword evidence="5" id="KW-0812">Transmembrane</keyword>
<feature type="disulfide bond" description="Redox-active" evidence="4">
    <location>
        <begin position="129"/>
        <end position="133"/>
    </location>
</feature>
<dbReference type="SUPFAM" id="SSF52833">
    <property type="entry name" value="Thioredoxin-like"/>
    <property type="match status" value="1"/>
</dbReference>
<dbReference type="CDD" id="cd02968">
    <property type="entry name" value="SCO"/>
    <property type="match status" value="1"/>
</dbReference>
<dbReference type="Gene3D" id="3.40.30.10">
    <property type="entry name" value="Glutaredoxin"/>
    <property type="match status" value="1"/>
</dbReference>
<dbReference type="Proteomes" id="UP000287798">
    <property type="component" value="Unassembled WGS sequence"/>
</dbReference>
<dbReference type="FunFam" id="3.40.30.10:FF:000013">
    <property type="entry name" value="Blast:Protein SCO1 homolog, mitochondrial"/>
    <property type="match status" value="1"/>
</dbReference>
<dbReference type="InterPro" id="IPR036249">
    <property type="entry name" value="Thioredoxin-like_sf"/>
</dbReference>
<gene>
    <name evidence="7" type="ORF">D6C00_02015</name>
</gene>
<evidence type="ECO:0000313" key="7">
    <source>
        <dbReference type="EMBL" id="RRQ22984.1"/>
    </source>
</evidence>
<dbReference type="InterPro" id="IPR013766">
    <property type="entry name" value="Thioredoxin_domain"/>
</dbReference>
<sequence length="263" mass="29480">MMDSAFSMPCLVASIRSGDDTVCRRPFLIAGFPLFGLLWDNPAMSDSTPALHRHPLTWLLLLALFAGGLYLGWQQFDQPAPPRLSDQVTRLPQPRPITDFELVDHHEQPFTLGRFRDQWSFVFFGYTHCPDVCPTAMLDLKRTVAAVADNGPDVMLPQVVFVSVDPERDTPEQLARFVPYFNPDFIGVTGSQDQLDQLSGQLSSLAMKVPNPDNPDNYLVDHTASILLLNPDGRLEAIFTPPHDPDTMAADYRELARHFKESS</sequence>
<feature type="binding site" evidence="3">
    <location>
        <position position="222"/>
    </location>
    <ligand>
        <name>Cu cation</name>
        <dbReference type="ChEBI" id="CHEBI:23378"/>
    </ligand>
</feature>
<keyword evidence="2 3" id="KW-0186">Copper</keyword>
<accession>A0A426QMJ0</accession>
<keyword evidence="5" id="KW-0472">Membrane</keyword>
<evidence type="ECO:0000313" key="8">
    <source>
        <dbReference type="Proteomes" id="UP000287798"/>
    </source>
</evidence>
<dbReference type="PROSITE" id="PS51352">
    <property type="entry name" value="THIOREDOXIN_2"/>
    <property type="match status" value="1"/>
</dbReference>
<organism evidence="7 8">
    <name type="scientific">Thiohalobacter thiocyanaticus</name>
    <dbReference type="NCBI Taxonomy" id="585455"/>
    <lineage>
        <taxon>Bacteria</taxon>
        <taxon>Pseudomonadati</taxon>
        <taxon>Pseudomonadota</taxon>
        <taxon>Gammaproteobacteria</taxon>
        <taxon>Thiohalobacterales</taxon>
        <taxon>Thiohalobacteraceae</taxon>
        <taxon>Thiohalobacter</taxon>
    </lineage>
</organism>
<dbReference type="PANTHER" id="PTHR12151:SF25">
    <property type="entry name" value="LINALOOL DEHYDRATASE_ISOMERASE DOMAIN-CONTAINING PROTEIN"/>
    <property type="match status" value="1"/>
</dbReference>
<dbReference type="AlphaFoldDB" id="A0A426QMJ0"/>
<evidence type="ECO:0000256" key="2">
    <source>
        <dbReference type="ARBA" id="ARBA00023008"/>
    </source>
</evidence>
<feature type="domain" description="Thioredoxin" evidence="6">
    <location>
        <begin position="91"/>
        <end position="261"/>
    </location>
</feature>
<feature type="transmembrane region" description="Helical" evidence="5">
    <location>
        <begin position="27"/>
        <end position="44"/>
    </location>
</feature>
<protein>
    <submittedName>
        <fullName evidence="7">SCO family protein</fullName>
    </submittedName>
</protein>
<keyword evidence="3" id="KW-0479">Metal-binding</keyword>
<evidence type="ECO:0000256" key="1">
    <source>
        <dbReference type="ARBA" id="ARBA00010996"/>
    </source>
</evidence>
<dbReference type="EMBL" id="QZMU01000001">
    <property type="protein sequence ID" value="RRQ22984.1"/>
    <property type="molecule type" value="Genomic_DNA"/>
</dbReference>
<dbReference type="PANTHER" id="PTHR12151">
    <property type="entry name" value="ELECTRON TRANSPORT PROTIN SCO1/SENC FAMILY MEMBER"/>
    <property type="match status" value="1"/>
</dbReference>
<evidence type="ECO:0000256" key="3">
    <source>
        <dbReference type="PIRSR" id="PIRSR603782-1"/>
    </source>
</evidence>
<dbReference type="GO" id="GO:0046872">
    <property type="term" value="F:metal ion binding"/>
    <property type="evidence" value="ECO:0007669"/>
    <property type="project" value="UniProtKB-KW"/>
</dbReference>
<evidence type="ECO:0000259" key="6">
    <source>
        <dbReference type="PROSITE" id="PS51352"/>
    </source>
</evidence>
<dbReference type="Pfam" id="PF02630">
    <property type="entry name" value="SCO1-SenC"/>
    <property type="match status" value="1"/>
</dbReference>
<feature type="binding site" evidence="3">
    <location>
        <position position="133"/>
    </location>
    <ligand>
        <name>Cu cation</name>
        <dbReference type="ChEBI" id="CHEBI:23378"/>
    </ligand>
</feature>
<name>A0A426QMJ0_9GAMM</name>
<evidence type="ECO:0000256" key="5">
    <source>
        <dbReference type="SAM" id="Phobius"/>
    </source>
</evidence>
<comment type="caution">
    <text evidence="7">The sequence shown here is derived from an EMBL/GenBank/DDBJ whole genome shotgun (WGS) entry which is preliminary data.</text>
</comment>